<dbReference type="Gene3D" id="1.10.357.10">
    <property type="entry name" value="Tetracycline Repressor, domain 2"/>
    <property type="match status" value="1"/>
</dbReference>
<sequence>MPETQAPKPSLRERVLDAAETVVMRDGAARLTLDAVIAEAGASKGGMLYHFRSKEALLEGLVERTLARDEADIGALRDTLPPDQPNREGRARLIASLAPCPVSPELGIAVIAASAHHRELLAPIRTHVTETLDALGALEDEIPNARLLYLAMAGLYMFDVFGISPLDPDEADALRAQARRILDDHGALR</sequence>
<evidence type="ECO:0000256" key="1">
    <source>
        <dbReference type="ARBA" id="ARBA00023015"/>
    </source>
</evidence>
<dbReference type="InterPro" id="IPR009057">
    <property type="entry name" value="Homeodomain-like_sf"/>
</dbReference>
<comment type="caution">
    <text evidence="6">The sequence shown here is derived from an EMBL/GenBank/DDBJ whole genome shotgun (WGS) entry which is preliminary data.</text>
</comment>
<evidence type="ECO:0000259" key="5">
    <source>
        <dbReference type="PROSITE" id="PS50977"/>
    </source>
</evidence>
<evidence type="ECO:0000256" key="4">
    <source>
        <dbReference type="PROSITE-ProRule" id="PRU00335"/>
    </source>
</evidence>
<name>A0A4R4ABP0_MARGR</name>
<evidence type="ECO:0000256" key="3">
    <source>
        <dbReference type="ARBA" id="ARBA00023163"/>
    </source>
</evidence>
<dbReference type="PANTHER" id="PTHR47506:SF1">
    <property type="entry name" value="HTH-TYPE TRANSCRIPTIONAL REGULATOR YJDC"/>
    <property type="match status" value="1"/>
</dbReference>
<dbReference type="InterPro" id="IPR041479">
    <property type="entry name" value="TetR_CgmR_C"/>
</dbReference>
<dbReference type="EMBL" id="SMDC01000004">
    <property type="protein sequence ID" value="TCW36452.1"/>
    <property type="molecule type" value="Genomic_DNA"/>
</dbReference>
<dbReference type="AlphaFoldDB" id="A0A4R4ABP0"/>
<keyword evidence="1" id="KW-0805">Transcription regulation</keyword>
<gene>
    <name evidence="6" type="ORF">EDC29_104244</name>
</gene>
<organism evidence="6 7">
    <name type="scientific">Marichromatium gracile</name>
    <name type="common">Chromatium gracile</name>
    <dbReference type="NCBI Taxonomy" id="1048"/>
    <lineage>
        <taxon>Bacteria</taxon>
        <taxon>Pseudomonadati</taxon>
        <taxon>Pseudomonadota</taxon>
        <taxon>Gammaproteobacteria</taxon>
        <taxon>Chromatiales</taxon>
        <taxon>Chromatiaceae</taxon>
        <taxon>Marichromatium</taxon>
    </lineage>
</organism>
<reference evidence="6 7" key="1">
    <citation type="submission" date="2019-03" db="EMBL/GenBank/DDBJ databases">
        <title>Genomic Encyclopedia of Type Strains, Phase IV (KMG-IV): sequencing the most valuable type-strain genomes for metagenomic binning, comparative biology and taxonomic classification.</title>
        <authorList>
            <person name="Goeker M."/>
        </authorList>
    </citation>
    <scope>NUCLEOTIDE SEQUENCE [LARGE SCALE GENOMIC DNA]</scope>
    <source>
        <strain evidence="6 7">DSM 203</strain>
    </source>
</reference>
<dbReference type="SUPFAM" id="SSF46689">
    <property type="entry name" value="Homeodomain-like"/>
    <property type="match status" value="1"/>
</dbReference>
<dbReference type="Pfam" id="PF00440">
    <property type="entry name" value="TetR_N"/>
    <property type="match status" value="1"/>
</dbReference>
<evidence type="ECO:0000313" key="7">
    <source>
        <dbReference type="Proteomes" id="UP000295247"/>
    </source>
</evidence>
<dbReference type="Pfam" id="PF17937">
    <property type="entry name" value="TetR_C_28"/>
    <property type="match status" value="1"/>
</dbReference>
<keyword evidence="2 4" id="KW-0238">DNA-binding</keyword>
<protein>
    <submittedName>
        <fullName evidence="6">TetR family transcriptional regulator</fullName>
    </submittedName>
</protein>
<dbReference type="Proteomes" id="UP000295247">
    <property type="component" value="Unassembled WGS sequence"/>
</dbReference>
<dbReference type="PANTHER" id="PTHR47506">
    <property type="entry name" value="TRANSCRIPTIONAL REGULATORY PROTEIN"/>
    <property type="match status" value="1"/>
</dbReference>
<accession>A0A4R4ABP0</accession>
<dbReference type="PRINTS" id="PR00455">
    <property type="entry name" value="HTHTETR"/>
</dbReference>
<feature type="domain" description="HTH tetR-type" evidence="5">
    <location>
        <begin position="9"/>
        <end position="69"/>
    </location>
</feature>
<keyword evidence="3" id="KW-0804">Transcription</keyword>
<proteinExistence type="predicted"/>
<feature type="DNA-binding region" description="H-T-H motif" evidence="4">
    <location>
        <begin position="32"/>
        <end position="51"/>
    </location>
</feature>
<dbReference type="PROSITE" id="PS50977">
    <property type="entry name" value="HTH_TETR_2"/>
    <property type="match status" value="1"/>
</dbReference>
<dbReference type="GO" id="GO:0003677">
    <property type="term" value="F:DNA binding"/>
    <property type="evidence" value="ECO:0007669"/>
    <property type="project" value="UniProtKB-UniRule"/>
</dbReference>
<evidence type="ECO:0000313" key="6">
    <source>
        <dbReference type="EMBL" id="TCW36452.1"/>
    </source>
</evidence>
<dbReference type="InterPro" id="IPR001647">
    <property type="entry name" value="HTH_TetR"/>
</dbReference>
<evidence type="ECO:0000256" key="2">
    <source>
        <dbReference type="ARBA" id="ARBA00023125"/>
    </source>
</evidence>
<dbReference type="RefSeq" id="WP_132229473.1">
    <property type="nucleotide sequence ID" value="NZ_NRRH01000052.1"/>
</dbReference>